<feature type="domain" description="Penicillin-binding protein transpeptidase" evidence="17">
    <location>
        <begin position="335"/>
        <end position="563"/>
    </location>
</feature>
<keyword evidence="16" id="KW-1133">Transmembrane helix</keyword>
<comment type="caution">
    <text evidence="19">The sequence shown here is derived from an EMBL/GenBank/DDBJ whole genome shotgun (WGS) entry which is preliminary data.</text>
</comment>
<dbReference type="GO" id="GO:0008658">
    <property type="term" value="F:penicillin binding"/>
    <property type="evidence" value="ECO:0007669"/>
    <property type="project" value="InterPro"/>
</dbReference>
<dbReference type="GO" id="GO:0009002">
    <property type="term" value="F:serine-type D-Ala-D-Ala carboxypeptidase activity"/>
    <property type="evidence" value="ECO:0007669"/>
    <property type="project" value="UniProtKB-EC"/>
</dbReference>
<dbReference type="AlphaFoldDB" id="A0A2W5WJL1"/>
<keyword evidence="11" id="KW-0511">Multifunctional enzyme</keyword>
<keyword evidence="4" id="KW-0121">Carboxypeptidase</keyword>
<evidence type="ECO:0000256" key="15">
    <source>
        <dbReference type="SAM" id="MobiDB-lite"/>
    </source>
</evidence>
<sequence>MANGPFGGNKPAKPQRTPLQALVYWGAVLGVWGLIFVVAFFAVFARDLPDTSTLYDVKRQPSINYLDRSGALLAVRGSQYAPPVDIDALPEYVPAAFVAIEDRQFYHHFGFNPWGIIRSAVWNATHDGPQRGGSTITQQLARNLFLSPAQNYRRKAQELILAVWLEMKFSKKQILALYMNRVYFGAGAYGIEAASQRYFNKPAKELSVGEAALLAGMMKGPARYSPVSAKDRAARRATIVLDEMVRIKAITPEQRDQAFSTPVQVSATLANQRAQYFTDYIDAQVRSLVGEPTEDLVVETTLDLPIQVAAERAVKQGVEAYEKQGVQQSALVAIDGEGRIRAYVGGADYADSQFDRATTARRQAGSAFKPFVYLTAMEQGRTPDMMVVDEPVKIGNWEPRNYTGKYLGQITMQTALAQSINTVAARLASEVGTSNVANTARRLGITSKIQLDPSMALGAVEVSPMELAQAYAPFSNGGFLAKGYGIERIRTAKGKVLYDHNVDKQARAAVIGSPGLQYMNQMMREVVTSGTGTRANVPGYDIAGKTGTTSDYRDAWFVGYTGGFVTAVWTGKDDNTTMRRVTGGGAPAEIWRTFMTAALPRLKATPIPGGVAPPPQAPDPIGDLINPTPEGPAAETPAGAAPPPGQLPY</sequence>
<evidence type="ECO:0000256" key="5">
    <source>
        <dbReference type="ARBA" id="ARBA00022670"/>
    </source>
</evidence>
<feature type="transmembrane region" description="Helical" evidence="16">
    <location>
        <begin position="21"/>
        <end position="44"/>
    </location>
</feature>
<dbReference type="GO" id="GO:0008360">
    <property type="term" value="P:regulation of cell shape"/>
    <property type="evidence" value="ECO:0007669"/>
    <property type="project" value="UniProtKB-KW"/>
</dbReference>
<protein>
    <submittedName>
        <fullName evidence="19">Penicillin-binding protein</fullName>
    </submittedName>
</protein>
<evidence type="ECO:0000256" key="1">
    <source>
        <dbReference type="ARBA" id="ARBA00004752"/>
    </source>
</evidence>
<dbReference type="Pfam" id="PF00905">
    <property type="entry name" value="Transpeptidase"/>
    <property type="match status" value="1"/>
</dbReference>
<evidence type="ECO:0000256" key="4">
    <source>
        <dbReference type="ARBA" id="ARBA00022645"/>
    </source>
</evidence>
<comment type="similarity">
    <text evidence="3">In the N-terminal section; belongs to the glycosyltransferase 51 family.</text>
</comment>
<dbReference type="Gene3D" id="1.10.3810.10">
    <property type="entry name" value="Biosynthetic peptidoglycan transglycosylase-like"/>
    <property type="match status" value="1"/>
</dbReference>
<dbReference type="Pfam" id="PF00912">
    <property type="entry name" value="Transgly"/>
    <property type="match status" value="1"/>
</dbReference>
<dbReference type="PANTHER" id="PTHR32282:SF33">
    <property type="entry name" value="PEPTIDOGLYCAN GLYCOSYLTRANSFERASE"/>
    <property type="match status" value="1"/>
</dbReference>
<evidence type="ECO:0000259" key="18">
    <source>
        <dbReference type="Pfam" id="PF00912"/>
    </source>
</evidence>
<dbReference type="InterPro" id="IPR001264">
    <property type="entry name" value="Glyco_trans_51"/>
</dbReference>
<reference evidence="19 20" key="1">
    <citation type="submission" date="2017-08" db="EMBL/GenBank/DDBJ databases">
        <title>Infants hospitalized years apart are colonized by the same room-sourced microbial strains.</title>
        <authorList>
            <person name="Brooks B."/>
            <person name="Olm M.R."/>
            <person name="Firek B.A."/>
            <person name="Baker R."/>
            <person name="Thomas B.C."/>
            <person name="Morowitz M.J."/>
            <person name="Banfield J.F."/>
        </authorList>
    </citation>
    <scope>NUCLEOTIDE SEQUENCE [LARGE SCALE GENOMIC DNA]</scope>
    <source>
        <strain evidence="19">S2_003_000_R2_4</strain>
    </source>
</reference>
<evidence type="ECO:0000259" key="17">
    <source>
        <dbReference type="Pfam" id="PF00905"/>
    </source>
</evidence>
<dbReference type="EMBL" id="QFQZ01000033">
    <property type="protein sequence ID" value="PZR34018.1"/>
    <property type="molecule type" value="Genomic_DNA"/>
</dbReference>
<feature type="region of interest" description="Disordered" evidence="15">
    <location>
        <begin position="605"/>
        <end position="649"/>
    </location>
</feature>
<keyword evidence="6" id="KW-0328">Glycosyltransferase</keyword>
<comment type="similarity">
    <text evidence="2">In the C-terminal section; belongs to the transpeptidase family.</text>
</comment>
<keyword evidence="7" id="KW-0808">Transferase</keyword>
<dbReference type="PANTHER" id="PTHR32282">
    <property type="entry name" value="BINDING PROTEIN TRANSPEPTIDASE, PUTATIVE-RELATED"/>
    <property type="match status" value="1"/>
</dbReference>
<evidence type="ECO:0000313" key="20">
    <source>
        <dbReference type="Proteomes" id="UP000249393"/>
    </source>
</evidence>
<dbReference type="SUPFAM" id="SSF56601">
    <property type="entry name" value="beta-lactamase/transpeptidase-like"/>
    <property type="match status" value="1"/>
</dbReference>
<keyword evidence="5" id="KW-0645">Protease</keyword>
<evidence type="ECO:0000256" key="10">
    <source>
        <dbReference type="ARBA" id="ARBA00022984"/>
    </source>
</evidence>
<keyword evidence="16" id="KW-0472">Membrane</keyword>
<evidence type="ECO:0000256" key="12">
    <source>
        <dbReference type="ARBA" id="ARBA00023316"/>
    </source>
</evidence>
<dbReference type="InterPro" id="IPR023346">
    <property type="entry name" value="Lysozyme-like_dom_sf"/>
</dbReference>
<keyword evidence="8" id="KW-0378">Hydrolase</keyword>
<comment type="pathway">
    <text evidence="1">Cell wall biogenesis; peptidoglycan biosynthesis.</text>
</comment>
<dbReference type="InterPro" id="IPR036950">
    <property type="entry name" value="PBP_transglycosylase"/>
</dbReference>
<proteinExistence type="inferred from homology"/>
<dbReference type="GO" id="GO:0030288">
    <property type="term" value="C:outer membrane-bounded periplasmic space"/>
    <property type="evidence" value="ECO:0007669"/>
    <property type="project" value="TreeGrafter"/>
</dbReference>
<keyword evidence="9" id="KW-0133">Cell shape</keyword>
<dbReference type="GO" id="GO:0008955">
    <property type="term" value="F:peptidoglycan glycosyltransferase activity"/>
    <property type="evidence" value="ECO:0007669"/>
    <property type="project" value="UniProtKB-EC"/>
</dbReference>
<gene>
    <name evidence="19" type="ORF">DI526_11720</name>
</gene>
<evidence type="ECO:0000256" key="6">
    <source>
        <dbReference type="ARBA" id="ARBA00022676"/>
    </source>
</evidence>
<evidence type="ECO:0000256" key="11">
    <source>
        <dbReference type="ARBA" id="ARBA00023268"/>
    </source>
</evidence>
<dbReference type="UniPathway" id="UPA00219"/>
<dbReference type="NCBIfam" id="TIGR02074">
    <property type="entry name" value="PBP_1a_fam"/>
    <property type="match status" value="1"/>
</dbReference>
<name>A0A2W5WJL1_9CAUL</name>
<dbReference type="InterPro" id="IPR050396">
    <property type="entry name" value="Glycosyltr_51/Transpeptidase"/>
</dbReference>
<feature type="compositionally biased region" description="Pro residues" evidence="15">
    <location>
        <begin position="640"/>
        <end position="649"/>
    </location>
</feature>
<evidence type="ECO:0000256" key="16">
    <source>
        <dbReference type="SAM" id="Phobius"/>
    </source>
</evidence>
<keyword evidence="12" id="KW-0961">Cell wall biogenesis/degradation</keyword>
<keyword evidence="10" id="KW-0573">Peptidoglycan synthesis</keyword>
<evidence type="ECO:0000256" key="8">
    <source>
        <dbReference type="ARBA" id="ARBA00022801"/>
    </source>
</evidence>
<dbReference type="InterPro" id="IPR012338">
    <property type="entry name" value="Beta-lactam/transpept-like"/>
</dbReference>
<dbReference type="GO" id="GO:0006508">
    <property type="term" value="P:proteolysis"/>
    <property type="evidence" value="ECO:0007669"/>
    <property type="project" value="UniProtKB-KW"/>
</dbReference>
<dbReference type="GO" id="GO:0071555">
    <property type="term" value="P:cell wall organization"/>
    <property type="evidence" value="ECO:0007669"/>
    <property type="project" value="UniProtKB-KW"/>
</dbReference>
<evidence type="ECO:0000256" key="2">
    <source>
        <dbReference type="ARBA" id="ARBA00007090"/>
    </source>
</evidence>
<dbReference type="Gene3D" id="3.40.710.10">
    <property type="entry name" value="DD-peptidase/beta-lactamase superfamily"/>
    <property type="match status" value="1"/>
</dbReference>
<evidence type="ECO:0000256" key="14">
    <source>
        <dbReference type="ARBA" id="ARBA00049902"/>
    </source>
</evidence>
<feature type="domain" description="Glycosyl transferase family 51" evidence="18">
    <location>
        <begin position="78"/>
        <end position="244"/>
    </location>
</feature>
<evidence type="ECO:0000256" key="7">
    <source>
        <dbReference type="ARBA" id="ARBA00022679"/>
    </source>
</evidence>
<dbReference type="RefSeq" id="WP_304277875.1">
    <property type="nucleotide sequence ID" value="NZ_QFQZ01000033.1"/>
</dbReference>
<comment type="catalytic activity">
    <reaction evidence="14">
        <text>[GlcNAc-(1-&gt;4)-Mur2Ac(oyl-L-Ala-gamma-D-Glu-L-Lys-D-Ala-D-Ala)](n)-di-trans,octa-cis-undecaprenyl diphosphate + beta-D-GlcNAc-(1-&gt;4)-Mur2Ac(oyl-L-Ala-gamma-D-Glu-L-Lys-D-Ala-D-Ala)-di-trans,octa-cis-undecaprenyl diphosphate = [GlcNAc-(1-&gt;4)-Mur2Ac(oyl-L-Ala-gamma-D-Glu-L-Lys-D-Ala-D-Ala)](n+1)-di-trans,octa-cis-undecaprenyl diphosphate + di-trans,octa-cis-undecaprenyl diphosphate + H(+)</text>
        <dbReference type="Rhea" id="RHEA:23708"/>
        <dbReference type="Rhea" id="RHEA-COMP:9602"/>
        <dbReference type="Rhea" id="RHEA-COMP:9603"/>
        <dbReference type="ChEBI" id="CHEBI:15378"/>
        <dbReference type="ChEBI" id="CHEBI:58405"/>
        <dbReference type="ChEBI" id="CHEBI:60033"/>
        <dbReference type="ChEBI" id="CHEBI:78435"/>
        <dbReference type="EC" id="2.4.99.28"/>
    </reaction>
</comment>
<keyword evidence="16" id="KW-0812">Transmembrane</keyword>
<organism evidence="19 20">
    <name type="scientific">Caulobacter segnis</name>
    <dbReference type="NCBI Taxonomy" id="88688"/>
    <lineage>
        <taxon>Bacteria</taxon>
        <taxon>Pseudomonadati</taxon>
        <taxon>Pseudomonadota</taxon>
        <taxon>Alphaproteobacteria</taxon>
        <taxon>Caulobacterales</taxon>
        <taxon>Caulobacteraceae</taxon>
        <taxon>Caulobacter</taxon>
    </lineage>
</organism>
<feature type="compositionally biased region" description="Low complexity" evidence="15">
    <location>
        <begin position="627"/>
        <end position="639"/>
    </location>
</feature>
<evidence type="ECO:0000256" key="3">
    <source>
        <dbReference type="ARBA" id="ARBA00007739"/>
    </source>
</evidence>
<evidence type="ECO:0000256" key="9">
    <source>
        <dbReference type="ARBA" id="ARBA00022960"/>
    </source>
</evidence>
<comment type="catalytic activity">
    <reaction evidence="13">
        <text>Preferential cleavage: (Ac)2-L-Lys-D-Ala-|-D-Ala. Also transpeptidation of peptidyl-alanyl moieties that are N-acyl substituents of D-alanine.</text>
        <dbReference type="EC" id="3.4.16.4"/>
    </reaction>
</comment>
<accession>A0A2W5WJL1</accession>
<dbReference type="GO" id="GO:0009252">
    <property type="term" value="P:peptidoglycan biosynthetic process"/>
    <property type="evidence" value="ECO:0007669"/>
    <property type="project" value="UniProtKB-UniPathway"/>
</dbReference>
<dbReference type="InterPro" id="IPR001460">
    <property type="entry name" value="PCN-bd_Tpept"/>
</dbReference>
<dbReference type="FunFam" id="1.10.3810.10:FF:000001">
    <property type="entry name" value="Penicillin-binding protein 1A"/>
    <property type="match status" value="1"/>
</dbReference>
<evidence type="ECO:0000256" key="13">
    <source>
        <dbReference type="ARBA" id="ARBA00034000"/>
    </source>
</evidence>
<dbReference type="SUPFAM" id="SSF53955">
    <property type="entry name" value="Lysozyme-like"/>
    <property type="match status" value="1"/>
</dbReference>
<evidence type="ECO:0000313" key="19">
    <source>
        <dbReference type="EMBL" id="PZR34018.1"/>
    </source>
</evidence>
<dbReference type="Proteomes" id="UP000249393">
    <property type="component" value="Unassembled WGS sequence"/>
</dbReference>